<evidence type="ECO:0000256" key="1">
    <source>
        <dbReference type="ARBA" id="ARBA00009199"/>
    </source>
</evidence>
<dbReference type="RefSeq" id="WP_106186329.1">
    <property type="nucleotide sequence ID" value="NZ_PVTF01000002.1"/>
</dbReference>
<dbReference type="AlphaFoldDB" id="A0A2T0TGC5"/>
<reference evidence="3 4" key="1">
    <citation type="submission" date="2018-03" db="EMBL/GenBank/DDBJ databases">
        <title>Genomic Encyclopedia of Archaeal and Bacterial Type Strains, Phase II (KMG-II): from individual species to whole genera.</title>
        <authorList>
            <person name="Goeker M."/>
        </authorList>
    </citation>
    <scope>NUCLEOTIDE SEQUENCE [LARGE SCALE GENOMIC DNA]</scope>
    <source>
        <strain evidence="3 4">DSM 44720</strain>
    </source>
</reference>
<evidence type="ECO:0000313" key="3">
    <source>
        <dbReference type="EMBL" id="PRY44737.1"/>
    </source>
</evidence>
<name>A0A2T0TGC5_9PSEU</name>
<dbReference type="Pfam" id="PF01425">
    <property type="entry name" value="Amidase"/>
    <property type="match status" value="1"/>
</dbReference>
<evidence type="ECO:0000259" key="2">
    <source>
        <dbReference type="Pfam" id="PF01425"/>
    </source>
</evidence>
<dbReference type="PROSITE" id="PS00571">
    <property type="entry name" value="AMIDASES"/>
    <property type="match status" value="1"/>
</dbReference>
<dbReference type="OrthoDB" id="182039at2"/>
<dbReference type="GO" id="GO:0003824">
    <property type="term" value="F:catalytic activity"/>
    <property type="evidence" value="ECO:0007669"/>
    <property type="project" value="InterPro"/>
</dbReference>
<keyword evidence="4" id="KW-1185">Reference proteome</keyword>
<comment type="caution">
    <text evidence="3">The sequence shown here is derived from an EMBL/GenBank/DDBJ whole genome shotgun (WGS) entry which is preliminary data.</text>
</comment>
<evidence type="ECO:0000313" key="4">
    <source>
        <dbReference type="Proteomes" id="UP000239494"/>
    </source>
</evidence>
<dbReference type="SUPFAM" id="SSF75304">
    <property type="entry name" value="Amidase signature (AS) enzymes"/>
    <property type="match status" value="1"/>
</dbReference>
<dbReference type="Proteomes" id="UP000239494">
    <property type="component" value="Unassembled WGS sequence"/>
</dbReference>
<feature type="domain" description="Amidase" evidence="2">
    <location>
        <begin position="26"/>
        <end position="454"/>
    </location>
</feature>
<organism evidence="3 4">
    <name type="scientific">Umezawaea tangerina</name>
    <dbReference type="NCBI Taxonomy" id="84725"/>
    <lineage>
        <taxon>Bacteria</taxon>
        <taxon>Bacillati</taxon>
        <taxon>Actinomycetota</taxon>
        <taxon>Actinomycetes</taxon>
        <taxon>Pseudonocardiales</taxon>
        <taxon>Pseudonocardiaceae</taxon>
        <taxon>Umezawaea</taxon>
    </lineage>
</organism>
<dbReference type="PANTHER" id="PTHR11895">
    <property type="entry name" value="TRANSAMIDASE"/>
    <property type="match status" value="1"/>
</dbReference>
<dbReference type="InterPro" id="IPR023631">
    <property type="entry name" value="Amidase_dom"/>
</dbReference>
<dbReference type="Gene3D" id="3.90.1300.10">
    <property type="entry name" value="Amidase signature (AS) domain"/>
    <property type="match status" value="1"/>
</dbReference>
<sequence length="474" mass="49397">MEIWELSARAVAHGVRTGEFTAVQAAESVLGRVAEVDPAVNALVELHEDGALAAAKVADDRVRAGEPVGPLHGVPVTFKVNTNVAGLPTTEGVGAYTDRVATESDPQVTSWLRAGAIPLGRTNCPPFATRWATESEFYGATANPWDPGVTAGGSSGGAAAAVATGMSALAQGNDIGGSIRYPAVCCGVVGIRPTKGVVPGWAGSVTHDPAMAAQAFVAQGPLARTVDDLRLGLEAMRSPDPRDATAVPPGTRLPPLTGPVRVALVTGVGGAGLAGTSTPESVRVAEQACRWLTDAGYRVEEVAVPQLGEAARLWWELALTEFDIGFTDEVRRVGEPGIGRFFELMYEVYRQEFGSVDLARFVAGYARRGMLRREVSTLMADYPLIVTPMSGEPPFPVGADVLSADRTAELMAHQWPSMAVPVLGLPALGVPVVRGAGAPMGVQVIGRAFDEHAVFLAGEVIEARSGIRTPVTPG</sequence>
<dbReference type="InterPro" id="IPR000120">
    <property type="entry name" value="Amidase"/>
</dbReference>
<protein>
    <submittedName>
        <fullName evidence="3">Amidase</fullName>
    </submittedName>
</protein>
<dbReference type="NCBIfam" id="NF005687">
    <property type="entry name" value="PRK07487.1"/>
    <property type="match status" value="1"/>
</dbReference>
<dbReference type="InterPro" id="IPR036928">
    <property type="entry name" value="AS_sf"/>
</dbReference>
<gene>
    <name evidence="3" type="ORF">CLV43_102302</name>
</gene>
<accession>A0A2T0TGC5</accession>
<proteinExistence type="inferred from homology"/>
<dbReference type="InterPro" id="IPR020556">
    <property type="entry name" value="Amidase_CS"/>
</dbReference>
<dbReference type="EMBL" id="PVTF01000002">
    <property type="protein sequence ID" value="PRY44737.1"/>
    <property type="molecule type" value="Genomic_DNA"/>
</dbReference>
<comment type="similarity">
    <text evidence="1">Belongs to the amidase family.</text>
</comment>
<dbReference type="PANTHER" id="PTHR11895:SF7">
    <property type="entry name" value="GLUTAMYL-TRNA(GLN) AMIDOTRANSFERASE SUBUNIT A, MITOCHONDRIAL"/>
    <property type="match status" value="1"/>
</dbReference>